<evidence type="ECO:0000313" key="1">
    <source>
        <dbReference type="EMBL" id="RKN70713.1"/>
    </source>
</evidence>
<dbReference type="EMBL" id="RBCK01000005">
    <property type="protein sequence ID" value="RKN70713.1"/>
    <property type="molecule type" value="Genomic_DNA"/>
</dbReference>
<protein>
    <submittedName>
        <fullName evidence="1">Uncharacterized protein</fullName>
    </submittedName>
</protein>
<sequence>MISCSRKKLKSSQNYHVSIKNAEFLYKNPKIEVDYTKMTTDITLIEKHPLSFFCSLLRIITKHPKK</sequence>
<gene>
    <name evidence="1" type="ORF">D7D54_09200</name>
</gene>
<keyword evidence="2" id="KW-1185">Reference proteome</keyword>
<accession>A0A3B0BC47</accession>
<organism evidence="1 2">
    <name type="scientific">Streptococcus chosunensis</name>
    <dbReference type="NCBI Taxonomy" id="2707003"/>
    <lineage>
        <taxon>Bacteria</taxon>
        <taxon>Bacillati</taxon>
        <taxon>Bacillota</taxon>
        <taxon>Bacilli</taxon>
        <taxon>Lactobacillales</taxon>
        <taxon>Streptococcaceae</taxon>
        <taxon>Streptococcus</taxon>
        <taxon>Streptococcus mitis group</taxon>
    </lineage>
</organism>
<comment type="caution">
    <text evidence="1">The sequence shown here is derived from an EMBL/GenBank/DDBJ whole genome shotgun (WGS) entry which is preliminary data.</text>
</comment>
<evidence type="ECO:0000313" key="2">
    <source>
        <dbReference type="Proteomes" id="UP000280509"/>
    </source>
</evidence>
<dbReference type="Proteomes" id="UP000280509">
    <property type="component" value="Unassembled WGS sequence"/>
</dbReference>
<proteinExistence type="predicted"/>
<reference evidence="1 2" key="1">
    <citation type="submission" date="2018-09" db="EMBL/GenBank/DDBJ databases">
        <title>Draft genome sequence of Streptococcus sp. KCOM 1699 (=ChDC B353).</title>
        <authorList>
            <person name="Kook J.-K."/>
            <person name="Park S.-N."/>
            <person name="Lim Y.K."/>
        </authorList>
    </citation>
    <scope>NUCLEOTIDE SEQUENCE [LARGE SCALE GENOMIC DNA]</scope>
    <source>
        <strain evidence="1 2">ChDC B353</strain>
    </source>
</reference>
<dbReference type="AlphaFoldDB" id="A0A3B0BC47"/>
<name>A0A3B0BC47_9STRE</name>